<reference evidence="2 3" key="1">
    <citation type="journal article" date="2015" name="Fungal Genet. Biol.">
        <title>Evolution of novel wood decay mechanisms in Agaricales revealed by the genome sequences of Fistulina hepatica and Cylindrobasidium torrendii.</title>
        <authorList>
            <person name="Floudas D."/>
            <person name="Held B.W."/>
            <person name="Riley R."/>
            <person name="Nagy L.G."/>
            <person name="Koehler G."/>
            <person name="Ransdell A.S."/>
            <person name="Younus H."/>
            <person name="Chow J."/>
            <person name="Chiniquy J."/>
            <person name="Lipzen A."/>
            <person name="Tritt A."/>
            <person name="Sun H."/>
            <person name="Haridas S."/>
            <person name="LaButti K."/>
            <person name="Ohm R.A."/>
            <person name="Kues U."/>
            <person name="Blanchette R.A."/>
            <person name="Grigoriev I.V."/>
            <person name="Minto R.E."/>
            <person name="Hibbett D.S."/>
        </authorList>
    </citation>
    <scope>NUCLEOTIDE SEQUENCE [LARGE SCALE GENOMIC DNA]</scope>
    <source>
        <strain evidence="2 3">FP15055 ss-10</strain>
    </source>
</reference>
<protein>
    <recommendedName>
        <fullName evidence="4">Glycoside hydrolase family 16 protein</fullName>
    </recommendedName>
</protein>
<evidence type="ECO:0008006" key="4">
    <source>
        <dbReference type="Google" id="ProtNLM"/>
    </source>
</evidence>
<dbReference type="Proteomes" id="UP000054007">
    <property type="component" value="Unassembled WGS sequence"/>
</dbReference>
<proteinExistence type="predicted"/>
<dbReference type="AlphaFoldDB" id="A0A0D7BL79"/>
<dbReference type="OrthoDB" id="3199367at2759"/>
<feature type="signal peptide" evidence="1">
    <location>
        <begin position="1"/>
        <end position="17"/>
    </location>
</feature>
<keyword evidence="3" id="KW-1185">Reference proteome</keyword>
<feature type="chain" id="PRO_5002317095" description="Glycoside hydrolase family 16 protein" evidence="1">
    <location>
        <begin position="18"/>
        <end position="139"/>
    </location>
</feature>
<dbReference type="STRING" id="1314674.A0A0D7BL79"/>
<accession>A0A0D7BL79</accession>
<dbReference type="EMBL" id="KN880457">
    <property type="protein sequence ID" value="KIY71197.1"/>
    <property type="molecule type" value="Genomic_DNA"/>
</dbReference>
<evidence type="ECO:0000256" key="1">
    <source>
        <dbReference type="SAM" id="SignalP"/>
    </source>
</evidence>
<evidence type="ECO:0000313" key="2">
    <source>
        <dbReference type="EMBL" id="KIY71197.1"/>
    </source>
</evidence>
<organism evidence="2 3">
    <name type="scientific">Cylindrobasidium torrendii FP15055 ss-10</name>
    <dbReference type="NCBI Taxonomy" id="1314674"/>
    <lineage>
        <taxon>Eukaryota</taxon>
        <taxon>Fungi</taxon>
        <taxon>Dikarya</taxon>
        <taxon>Basidiomycota</taxon>
        <taxon>Agaricomycotina</taxon>
        <taxon>Agaricomycetes</taxon>
        <taxon>Agaricomycetidae</taxon>
        <taxon>Agaricales</taxon>
        <taxon>Marasmiineae</taxon>
        <taxon>Physalacriaceae</taxon>
        <taxon>Cylindrobasidium</taxon>
    </lineage>
</organism>
<evidence type="ECO:0000313" key="3">
    <source>
        <dbReference type="Proteomes" id="UP000054007"/>
    </source>
</evidence>
<sequence length="139" mass="15929">MLSVLCTLSSLLSLVAAYPTANKPQTFIVWNPRISSPSDAEEPWNWAMGERRNITWLTDDIPDQFRSTNSKAILGYWDDQSPGENLNFDQPLAQDFPLVDGWVEAEMPWEIEAREYFFVLFGDSGNRSPSFSVYEPEEE</sequence>
<name>A0A0D7BL79_9AGAR</name>
<keyword evidence="1" id="KW-0732">Signal</keyword>
<gene>
    <name evidence="2" type="ORF">CYLTODRAFT_419050</name>
</gene>